<dbReference type="GO" id="GO:0006364">
    <property type="term" value="P:rRNA processing"/>
    <property type="evidence" value="ECO:0000318"/>
    <property type="project" value="GO_Central"/>
</dbReference>
<dbReference type="InterPro" id="IPR015943">
    <property type="entry name" value="WD40/YVTN_repeat-like_dom_sf"/>
</dbReference>
<sequence>MNKNHLFASYKAIGFVVNEIPISVGIYRRKKEPYVVTCVGRAFHTYNVKKLAIVNISDSLPNSITCLKTDSKFVYAACKNDIYIFFQWRKVWKILKGHKDDVKLILPFADHLISIDETNNLKVWTVEDGELYSEMYFDGDTFDVTCIEHPLEYVNKVLMGSRQGTMRLVNLSQNQVIYSYQGWASPVTAIKQSQAVNVVAVGLKDGRIILHDLKFDESLMVFKQDWGPVTSISFRSDVDYIMVVGSEMGHIGIWNLKKKKLITQVNEAHDGPITGLHCIETTPTMLTSSNDNCLKMWIFDETEGGARLLSQRSGHSKPPVKIRFHGTSGNVILSAGLDSTLRNFSTVHDSYNRSLGRASYNKRLSKKVNLKQDTLVMPPIVDFVSEISRQSDWDGLLCVHSNERLATTWSFNKCCMGKYKFSAKDRSRVVGSSGDSYGDDDGDDGRGDDEGSRGAVAKCVCLTACGNFGLVGFSSGRVSVFNMQSGLHRGCYGDEGSKRLAHGSCITGVFVDDLNSTTITMAREVGVKFWTFKGKKFVQSLTLHATPRMAIMNRNNNLLAISLNDFSLVLLDAESKKVVRKISGHKNDVTDMTFARGGRWLVTACMDSCIRVFDLYSSVLLDIFQLHTPATSITMSPTDELLATTHVDDLGIYLWYNKSLYAPASLTATNSLDVSEGKVGDVVELLELPRTKCDDDDYDDGDDNDKQRTESSTTTKLGQLGKMVTLSNLSELRWLSLSRYDLIKEKNAPREALKVPKQAPFFLPTKQGLEFEFEKPEELKDESKIKNKKVYFLLYTLHYNFEGNLQKFSCTDDDVRDYFLTLYPSSIDAELRCMSLDFGGRAEILVCFLLFLRSWLSSNNQFEICNAIFDRFVEV</sequence>
<dbReference type="RefSeq" id="XP_009032065.1">
    <property type="nucleotide sequence ID" value="XM_009033817.1"/>
</dbReference>
<dbReference type="InterPro" id="IPR001680">
    <property type="entry name" value="WD40_rpt"/>
</dbReference>
<dbReference type="PANTHER" id="PTHR22840">
    <property type="entry name" value="WD REPEAT-CONTAINING PROTEIN 36"/>
    <property type="match status" value="1"/>
</dbReference>
<dbReference type="eggNOG" id="KOG1539">
    <property type="taxonomic scope" value="Eukaryota"/>
</dbReference>
<dbReference type="GeneID" id="20194678"/>
<dbReference type="AlphaFoldDB" id="T1EDM6"/>
<protein>
    <recommendedName>
        <fullName evidence="8">Small-subunit processome Utp21 domain-containing protein</fullName>
    </recommendedName>
</protein>
<dbReference type="SUPFAM" id="SSF50998">
    <property type="entry name" value="Quinoprotein alcohol dehydrogenase-like"/>
    <property type="match status" value="1"/>
</dbReference>
<evidence type="ECO:0000313" key="5">
    <source>
        <dbReference type="EMBL" id="ESN89835.1"/>
    </source>
</evidence>
<reference evidence="7" key="1">
    <citation type="submission" date="2012-12" db="EMBL/GenBank/DDBJ databases">
        <authorList>
            <person name="Hellsten U."/>
            <person name="Grimwood J."/>
            <person name="Chapman J.A."/>
            <person name="Shapiro H."/>
            <person name="Aerts A."/>
            <person name="Otillar R.P."/>
            <person name="Terry A.Y."/>
            <person name="Boore J.L."/>
            <person name="Simakov O."/>
            <person name="Marletaz F."/>
            <person name="Cho S.-J."/>
            <person name="Edsinger-Gonzales E."/>
            <person name="Havlak P."/>
            <person name="Kuo D.-H."/>
            <person name="Larsson T."/>
            <person name="Lv J."/>
            <person name="Arendt D."/>
            <person name="Savage R."/>
            <person name="Osoegawa K."/>
            <person name="de Jong P."/>
            <person name="Lindberg D.R."/>
            <person name="Seaver E.C."/>
            <person name="Weisblat D.A."/>
            <person name="Putnam N.H."/>
            <person name="Grigoriev I.V."/>
            <person name="Rokhsar D.S."/>
        </authorList>
    </citation>
    <scope>NUCLEOTIDE SEQUENCE</scope>
</reference>
<dbReference type="InterPro" id="IPR059157">
    <property type="entry name" value="WDR36-Utp21_N"/>
</dbReference>
<feature type="domain" description="WDR36/Utp21 C-terminal" evidence="3">
    <location>
        <begin position="721"/>
        <end position="873"/>
    </location>
</feature>
<dbReference type="FunFam" id="2.130.10.10:FF:000109">
    <property type="entry name" value="WD repeat domain 36"/>
    <property type="match status" value="1"/>
</dbReference>
<dbReference type="GO" id="GO:0032040">
    <property type="term" value="C:small-subunit processome"/>
    <property type="evidence" value="ECO:0000318"/>
    <property type="project" value="GO_Central"/>
</dbReference>
<reference evidence="5 7" key="2">
    <citation type="journal article" date="2013" name="Nature">
        <title>Insights into bilaterian evolution from three spiralian genomes.</title>
        <authorList>
            <person name="Simakov O."/>
            <person name="Marletaz F."/>
            <person name="Cho S.J."/>
            <person name="Edsinger-Gonzales E."/>
            <person name="Havlak P."/>
            <person name="Hellsten U."/>
            <person name="Kuo D.H."/>
            <person name="Larsson T."/>
            <person name="Lv J."/>
            <person name="Arendt D."/>
            <person name="Savage R."/>
            <person name="Osoegawa K."/>
            <person name="de Jong P."/>
            <person name="Grimwood J."/>
            <person name="Chapman J.A."/>
            <person name="Shapiro H."/>
            <person name="Aerts A."/>
            <person name="Otillar R.P."/>
            <person name="Terry A.Y."/>
            <person name="Boore J.L."/>
            <person name="Grigoriev I.V."/>
            <person name="Lindberg D.R."/>
            <person name="Seaver E.C."/>
            <person name="Weisblat D.A."/>
            <person name="Putnam N.H."/>
            <person name="Rokhsar D.S."/>
        </authorList>
    </citation>
    <scope>NUCLEOTIDE SEQUENCE</scope>
</reference>
<evidence type="ECO:0000256" key="2">
    <source>
        <dbReference type="SAM" id="MobiDB-lite"/>
    </source>
</evidence>
<feature type="domain" description="WDR36/Utp21 N-terminal" evidence="4">
    <location>
        <begin position="35"/>
        <end position="300"/>
    </location>
</feature>
<dbReference type="SMART" id="SM00320">
    <property type="entry name" value="WD40"/>
    <property type="match status" value="7"/>
</dbReference>
<dbReference type="Pfam" id="PF04192">
    <property type="entry name" value="Utp21"/>
    <property type="match status" value="1"/>
</dbReference>
<dbReference type="OMA" id="FWIRTSG"/>
<dbReference type="KEGG" id="hro:HELRODRAFT_104619"/>
<feature type="region of interest" description="Disordered" evidence="2">
    <location>
        <begin position="428"/>
        <end position="449"/>
    </location>
</feature>
<dbReference type="Pfam" id="PF25168">
    <property type="entry name" value="Beta-prop_WDR36-Utp21_2nd"/>
    <property type="match status" value="1"/>
</dbReference>
<evidence type="ECO:0000256" key="1">
    <source>
        <dbReference type="PROSITE-ProRule" id="PRU00221"/>
    </source>
</evidence>
<dbReference type="SUPFAM" id="SSF50978">
    <property type="entry name" value="WD40 repeat-like"/>
    <property type="match status" value="1"/>
</dbReference>
<organism evidence="6 7">
    <name type="scientific">Helobdella robusta</name>
    <name type="common">Californian leech</name>
    <dbReference type="NCBI Taxonomy" id="6412"/>
    <lineage>
        <taxon>Eukaryota</taxon>
        <taxon>Metazoa</taxon>
        <taxon>Spiralia</taxon>
        <taxon>Lophotrochozoa</taxon>
        <taxon>Annelida</taxon>
        <taxon>Clitellata</taxon>
        <taxon>Hirudinea</taxon>
        <taxon>Rhynchobdellida</taxon>
        <taxon>Glossiphoniidae</taxon>
        <taxon>Helobdella</taxon>
    </lineage>
</organism>
<evidence type="ECO:0008006" key="8">
    <source>
        <dbReference type="Google" id="ProtNLM"/>
    </source>
</evidence>
<name>T1EDM6_HELRO</name>
<dbReference type="Proteomes" id="UP000015101">
    <property type="component" value="Unassembled WGS sequence"/>
</dbReference>
<dbReference type="Pfam" id="PF25171">
    <property type="entry name" value="Beta-prop_WDR36-Utp21_1st"/>
    <property type="match status" value="1"/>
</dbReference>
<proteinExistence type="predicted"/>
<evidence type="ECO:0000259" key="4">
    <source>
        <dbReference type="Pfam" id="PF25171"/>
    </source>
</evidence>
<dbReference type="EMBL" id="AMQM01008587">
    <property type="status" value="NOT_ANNOTATED_CDS"/>
    <property type="molecule type" value="Genomic_DNA"/>
</dbReference>
<dbReference type="Gene3D" id="2.130.10.10">
    <property type="entry name" value="YVTN repeat-like/Quinoprotein amine dehydrogenase"/>
    <property type="match status" value="2"/>
</dbReference>
<dbReference type="EMBL" id="AMQM01008586">
    <property type="status" value="NOT_ANNOTATED_CDS"/>
    <property type="molecule type" value="Genomic_DNA"/>
</dbReference>
<keyword evidence="1" id="KW-0853">WD repeat</keyword>
<evidence type="ECO:0000313" key="6">
    <source>
        <dbReference type="EnsemblMetazoa" id="HelroP104619"/>
    </source>
</evidence>
<dbReference type="GO" id="GO:0034388">
    <property type="term" value="C:Pwp2p-containing subcomplex of 90S preribosome"/>
    <property type="evidence" value="ECO:0000318"/>
    <property type="project" value="GO_Central"/>
</dbReference>
<dbReference type="PROSITE" id="PS50294">
    <property type="entry name" value="WD_REPEATS_REGION"/>
    <property type="match status" value="1"/>
</dbReference>
<accession>T1EDM6</accession>
<dbReference type="FunCoup" id="T1EDM6">
    <property type="interactions" value="1360"/>
</dbReference>
<feature type="repeat" description="WD" evidence="1">
    <location>
        <begin position="582"/>
        <end position="623"/>
    </location>
</feature>
<gene>
    <name evidence="6" type="primary">20194678</name>
    <name evidence="5" type="ORF">HELRODRAFT_104619</name>
</gene>
<dbReference type="HOGENOM" id="CLU_002774_2_0_1"/>
<dbReference type="PROSITE" id="PS50082">
    <property type="entry name" value="WD_REPEATS_2"/>
    <property type="match status" value="1"/>
</dbReference>
<reference evidence="6" key="3">
    <citation type="submission" date="2015-06" db="UniProtKB">
        <authorList>
            <consortium name="EnsemblMetazoa"/>
        </authorList>
    </citation>
    <scope>IDENTIFICATION</scope>
</reference>
<dbReference type="OrthoDB" id="10250769at2759"/>
<feature type="compositionally biased region" description="Acidic residues" evidence="2">
    <location>
        <begin position="694"/>
        <end position="703"/>
    </location>
</feature>
<keyword evidence="7" id="KW-1185">Reference proteome</keyword>
<evidence type="ECO:0000259" key="3">
    <source>
        <dbReference type="Pfam" id="PF04192"/>
    </source>
</evidence>
<feature type="region of interest" description="Disordered" evidence="2">
    <location>
        <begin position="694"/>
        <end position="715"/>
    </location>
</feature>
<dbReference type="CTD" id="20194678"/>
<dbReference type="EnsemblMetazoa" id="HelroT104619">
    <property type="protein sequence ID" value="HelroP104619"/>
    <property type="gene ID" value="HelroG104619"/>
</dbReference>
<dbReference type="InterPro" id="IPR011047">
    <property type="entry name" value="Quinoprotein_ADH-like_sf"/>
</dbReference>
<dbReference type="EMBL" id="KB097798">
    <property type="protein sequence ID" value="ESN89835.1"/>
    <property type="molecule type" value="Genomic_DNA"/>
</dbReference>
<dbReference type="InParanoid" id="T1EDM6"/>
<dbReference type="InterPro" id="IPR036322">
    <property type="entry name" value="WD40_repeat_dom_sf"/>
</dbReference>
<evidence type="ECO:0000313" key="7">
    <source>
        <dbReference type="Proteomes" id="UP000015101"/>
    </source>
</evidence>
<dbReference type="PANTHER" id="PTHR22840:SF12">
    <property type="entry name" value="WD REPEAT-CONTAINING PROTEIN 36"/>
    <property type="match status" value="1"/>
</dbReference>
<dbReference type="STRING" id="6412.T1EDM6"/>
<dbReference type="InterPro" id="IPR007319">
    <property type="entry name" value="WDR36/Utp21_C"/>
</dbReference>